<dbReference type="AlphaFoldDB" id="A0A6A6RR73"/>
<feature type="transmembrane region" description="Helical" evidence="7">
    <location>
        <begin position="197"/>
        <end position="217"/>
    </location>
</feature>
<feature type="transmembrane region" description="Helical" evidence="7">
    <location>
        <begin position="456"/>
        <end position="480"/>
    </location>
</feature>
<evidence type="ECO:0000256" key="1">
    <source>
        <dbReference type="ARBA" id="ARBA00004141"/>
    </source>
</evidence>
<organism evidence="9 10">
    <name type="scientific">Massarina eburnea CBS 473.64</name>
    <dbReference type="NCBI Taxonomy" id="1395130"/>
    <lineage>
        <taxon>Eukaryota</taxon>
        <taxon>Fungi</taxon>
        <taxon>Dikarya</taxon>
        <taxon>Ascomycota</taxon>
        <taxon>Pezizomycotina</taxon>
        <taxon>Dothideomycetes</taxon>
        <taxon>Pleosporomycetidae</taxon>
        <taxon>Pleosporales</taxon>
        <taxon>Massarineae</taxon>
        <taxon>Massarinaceae</taxon>
        <taxon>Massarina</taxon>
    </lineage>
</organism>
<dbReference type="InterPro" id="IPR011701">
    <property type="entry name" value="MFS"/>
</dbReference>
<accession>A0A6A6RR73</accession>
<keyword evidence="3 7" id="KW-0812">Transmembrane</keyword>
<dbReference type="GO" id="GO:0016020">
    <property type="term" value="C:membrane"/>
    <property type="evidence" value="ECO:0007669"/>
    <property type="project" value="UniProtKB-SubCell"/>
</dbReference>
<keyword evidence="10" id="KW-1185">Reference proteome</keyword>
<feature type="transmembrane region" description="Helical" evidence="7">
    <location>
        <begin position="363"/>
        <end position="381"/>
    </location>
</feature>
<proteinExistence type="inferred from homology"/>
<feature type="transmembrane region" description="Helical" evidence="7">
    <location>
        <begin position="424"/>
        <end position="444"/>
    </location>
</feature>
<evidence type="ECO:0000256" key="7">
    <source>
        <dbReference type="SAM" id="Phobius"/>
    </source>
</evidence>
<dbReference type="GO" id="GO:0022857">
    <property type="term" value="F:transmembrane transporter activity"/>
    <property type="evidence" value="ECO:0007669"/>
    <property type="project" value="InterPro"/>
</dbReference>
<gene>
    <name evidence="9" type="ORF">P280DRAFT_458156</name>
</gene>
<dbReference type="EMBL" id="MU006793">
    <property type="protein sequence ID" value="KAF2637592.1"/>
    <property type="molecule type" value="Genomic_DNA"/>
</dbReference>
<dbReference type="FunFam" id="1.20.1250.20:FF:000064">
    <property type="entry name" value="MFS allantoate transporter"/>
    <property type="match status" value="1"/>
</dbReference>
<protein>
    <submittedName>
        <fullName evidence="9">Allantoate permease-like protein</fullName>
    </submittedName>
</protein>
<evidence type="ECO:0000256" key="3">
    <source>
        <dbReference type="ARBA" id="ARBA00022692"/>
    </source>
</evidence>
<dbReference type="SUPFAM" id="SSF103473">
    <property type="entry name" value="MFS general substrate transporter"/>
    <property type="match status" value="1"/>
</dbReference>
<dbReference type="Pfam" id="PF07690">
    <property type="entry name" value="MFS_1"/>
    <property type="match status" value="1"/>
</dbReference>
<dbReference type="Proteomes" id="UP000799753">
    <property type="component" value="Unassembled WGS sequence"/>
</dbReference>
<dbReference type="PANTHER" id="PTHR43791:SF59">
    <property type="entry name" value="TRANSPORTER, PUTATIVE (AFU_ORTHOLOGUE AFUA_1G06550)-RELATED"/>
    <property type="match status" value="1"/>
</dbReference>
<feature type="transmembrane region" description="Helical" evidence="7">
    <location>
        <begin position="298"/>
        <end position="321"/>
    </location>
</feature>
<dbReference type="PANTHER" id="PTHR43791">
    <property type="entry name" value="PERMEASE-RELATED"/>
    <property type="match status" value="1"/>
</dbReference>
<evidence type="ECO:0000256" key="4">
    <source>
        <dbReference type="ARBA" id="ARBA00022989"/>
    </source>
</evidence>
<evidence type="ECO:0000256" key="2">
    <source>
        <dbReference type="ARBA" id="ARBA00022448"/>
    </source>
</evidence>
<feature type="transmembrane region" description="Helical" evidence="7">
    <location>
        <begin position="63"/>
        <end position="80"/>
    </location>
</feature>
<sequence length="541" mass="59828">MAKDNAKPTTAAHELDKNEIHTIEDVQKPTAASKGKDKAAELISSSARIVVTGEDNSRILRKIDLVILPILLSVYFLQSLDKTTLSYASVFGIIEDANLDPDSDQYSWLGSIVYFSQLVMQPLVAVLLVKLKIGKFMGGMVFFWGVILCGMAGAKSFAGLMATRFLLGAFEAAVAPAFIAVVQMWYKRSEQTNRNAFWYSTLGLVNIFGSLLTYGLGHINSPTLHSYQIIFLFCGLLTIVLSVFVFIYMPDSPMEAKFLEEDEKLIAVERLRMNQMGVASRVWKWDHVFEAFLDPKTWLWFGMLTAVSIPSGGITTFGPLIIQSFGFGKFATILFNMPFGAVQIIATLGGAWLATHFKKKSPVLLLLCIPPIIGIIILMAVGREKDKKGVLLLGYYLTSFYPGISPLIYSWSGQNTGGDTKRKVTTSILFVGASAGNIIGPQLFKPAEKPYYRRGLIGNLALFIALAVMIVLAMCWIKFLNRKHAAQRQRLGKSAKIVDLSMQAAQESTEEGAVNESEEGVGDRAFDDMTDLKNEDFIYLY</sequence>
<dbReference type="PROSITE" id="PS50850">
    <property type="entry name" value="MFS"/>
    <property type="match status" value="1"/>
</dbReference>
<dbReference type="OrthoDB" id="6730379at2759"/>
<dbReference type="FunFam" id="1.20.1250.20:FF:000295">
    <property type="entry name" value="Unplaced genomic scaffold supercont1.7, whole genome shotgun sequence"/>
    <property type="match status" value="1"/>
</dbReference>
<feature type="transmembrane region" description="Helical" evidence="7">
    <location>
        <begin position="108"/>
        <end position="129"/>
    </location>
</feature>
<keyword evidence="5 7" id="KW-0472">Membrane</keyword>
<evidence type="ECO:0000259" key="8">
    <source>
        <dbReference type="PROSITE" id="PS50850"/>
    </source>
</evidence>
<feature type="transmembrane region" description="Helical" evidence="7">
    <location>
        <begin position="141"/>
        <end position="159"/>
    </location>
</feature>
<feature type="transmembrane region" description="Helical" evidence="7">
    <location>
        <begin position="165"/>
        <end position="185"/>
    </location>
</feature>
<evidence type="ECO:0000313" key="9">
    <source>
        <dbReference type="EMBL" id="KAF2637592.1"/>
    </source>
</evidence>
<dbReference type="InterPro" id="IPR020846">
    <property type="entry name" value="MFS_dom"/>
</dbReference>
<feature type="transmembrane region" description="Helical" evidence="7">
    <location>
        <begin position="229"/>
        <end position="249"/>
    </location>
</feature>
<keyword evidence="2" id="KW-0813">Transport</keyword>
<evidence type="ECO:0000313" key="10">
    <source>
        <dbReference type="Proteomes" id="UP000799753"/>
    </source>
</evidence>
<comment type="similarity">
    <text evidence="6">Belongs to the major facilitator superfamily. Allantoate permease family.</text>
</comment>
<feature type="domain" description="Major facilitator superfamily (MFS) profile" evidence="8">
    <location>
        <begin position="67"/>
        <end position="485"/>
    </location>
</feature>
<feature type="transmembrane region" description="Helical" evidence="7">
    <location>
        <begin position="333"/>
        <end position="354"/>
    </location>
</feature>
<evidence type="ECO:0000256" key="5">
    <source>
        <dbReference type="ARBA" id="ARBA00023136"/>
    </source>
</evidence>
<feature type="transmembrane region" description="Helical" evidence="7">
    <location>
        <begin position="393"/>
        <end position="412"/>
    </location>
</feature>
<evidence type="ECO:0000256" key="6">
    <source>
        <dbReference type="ARBA" id="ARBA00037968"/>
    </source>
</evidence>
<comment type="subcellular location">
    <subcellularLocation>
        <location evidence="1">Membrane</location>
        <topology evidence="1">Multi-pass membrane protein</topology>
    </subcellularLocation>
</comment>
<name>A0A6A6RR73_9PLEO</name>
<dbReference type="Gene3D" id="1.20.1250.20">
    <property type="entry name" value="MFS general substrate transporter like domains"/>
    <property type="match status" value="2"/>
</dbReference>
<keyword evidence="4 7" id="KW-1133">Transmembrane helix</keyword>
<dbReference type="InterPro" id="IPR036259">
    <property type="entry name" value="MFS_trans_sf"/>
</dbReference>
<reference evidence="9" key="1">
    <citation type="journal article" date="2020" name="Stud. Mycol.">
        <title>101 Dothideomycetes genomes: a test case for predicting lifestyles and emergence of pathogens.</title>
        <authorList>
            <person name="Haridas S."/>
            <person name="Albert R."/>
            <person name="Binder M."/>
            <person name="Bloem J."/>
            <person name="Labutti K."/>
            <person name="Salamov A."/>
            <person name="Andreopoulos B."/>
            <person name="Baker S."/>
            <person name="Barry K."/>
            <person name="Bills G."/>
            <person name="Bluhm B."/>
            <person name="Cannon C."/>
            <person name="Castanera R."/>
            <person name="Culley D."/>
            <person name="Daum C."/>
            <person name="Ezra D."/>
            <person name="Gonzalez J."/>
            <person name="Henrissat B."/>
            <person name="Kuo A."/>
            <person name="Liang C."/>
            <person name="Lipzen A."/>
            <person name="Lutzoni F."/>
            <person name="Magnuson J."/>
            <person name="Mondo S."/>
            <person name="Nolan M."/>
            <person name="Ohm R."/>
            <person name="Pangilinan J."/>
            <person name="Park H.-J."/>
            <person name="Ramirez L."/>
            <person name="Alfaro M."/>
            <person name="Sun H."/>
            <person name="Tritt A."/>
            <person name="Yoshinaga Y."/>
            <person name="Zwiers L.-H."/>
            <person name="Turgeon B."/>
            <person name="Goodwin S."/>
            <person name="Spatafora J."/>
            <person name="Crous P."/>
            <person name="Grigoriev I."/>
        </authorList>
    </citation>
    <scope>NUCLEOTIDE SEQUENCE</scope>
    <source>
        <strain evidence="9">CBS 473.64</strain>
    </source>
</reference>